<sequence>MSVLHKHGGDVDRKERGGRPGKMSNVGLDGFVQEKQRVVLDLEEIVRASLKRCSDLGGKDIVVISSSDDDDGGGGGGGGDGGGCGDDGGGCGGNVLPGKVDEGDKGLAGMSNENDDNNGNIGGEAPNIEESGAPTSPSPGGRDEVCNSVKKAKVNLQGTGIRRTHKGIGGYTELVEQYFQEDDQSRRRKRNKTSIIKTRRPSTSRSNKEACRGEDGPVGAAASTTPHAVQKPKGTAKIDENGYSLSNMCHQCQRNDNGQTVTCTNCRRKRYCVPCMTKWYPKMTEEDFARLCPVCQVNCNCKRCLRLEVPKKFTTEEKVQYSKYIIRMLLPFLKEFNEKQKREKQIEAKIQGLSYLKLEVKKAKCGSDERLYCDNCRTSIADFHRSCSSCEYDLCLMCCQEFRDGRLQGSEEEVIFQFEDPGSPYMHGIGKPKSNIISGSGEGCHQKSTLGIPNETSDKDHLKSLAQWKPHKDDRIPCPPKTFGGCGEGILELKCILKQDSVCNLLVAAEELSDKHKLILETHGQKCFCFDLESEIGIDKMNLLKAASREGSSDNYLYCPTAQARDLSHFQYHWLKGEPIIVNNVLQSTRGLSWEPMVMWRAFRQIKNQNYSQRLNVFAIDCLNWCEVEFSAVQFFKGYQEGLVDSYGWPQILKLKDWPPSSLFDEHLPRHCVEFLSSLPFREYTNPHSGYLNLAVKLPQQSLKPDLGPKTYIAYGMAQELSRGNSVTKLHCDISDAVYVLTHVQEVTLKSAHWAKIEELKQQQIAQDESEFCRTISKLEESLGSDKEVAGIIRVNKINGEMMSQNFMEHQDVDEEYIRKSKEFARNMDVGSSDNNIVGIEHPDGGALWDIFRRQDYLKLEEYLRKYYKEFRHIYCRPLDKVVHPIHDQTFYLTTEHKRRLKEEYGIEPWTFVQKLGDAVFIPAGCPYQIRNMKSCINVAVDFVSPEHVRECIHLAEEIRVLPQNHIAKVDKLEINKVIFYAIQQAVRDLKNLHM</sequence>
<evidence type="ECO:0000256" key="6">
    <source>
        <dbReference type="SAM" id="MobiDB-lite"/>
    </source>
</evidence>
<evidence type="ECO:0000259" key="7">
    <source>
        <dbReference type="PROSITE" id="PS50089"/>
    </source>
</evidence>
<feature type="region of interest" description="Disordered" evidence="6">
    <location>
        <begin position="1"/>
        <end position="30"/>
    </location>
</feature>
<feature type="domain" description="RING-type" evidence="7">
    <location>
        <begin position="249"/>
        <end position="296"/>
    </location>
</feature>
<evidence type="ECO:0000256" key="3">
    <source>
        <dbReference type="ARBA" id="ARBA00022723"/>
    </source>
</evidence>
<evidence type="ECO:0000259" key="8">
    <source>
        <dbReference type="PROSITE" id="PS51184"/>
    </source>
</evidence>
<dbReference type="Pfam" id="PF02373">
    <property type="entry name" value="JmjC"/>
    <property type="match status" value="1"/>
</dbReference>
<dbReference type="AlphaFoldDB" id="A0AAF1B1I3"/>
<dbReference type="SMART" id="SM00558">
    <property type="entry name" value="JmjC"/>
    <property type="match status" value="1"/>
</dbReference>
<feature type="region of interest" description="Disordered" evidence="6">
    <location>
        <begin position="62"/>
        <end position="145"/>
    </location>
</feature>
<dbReference type="GO" id="GO:0000118">
    <property type="term" value="C:histone deacetylase complex"/>
    <property type="evidence" value="ECO:0007669"/>
    <property type="project" value="TreeGrafter"/>
</dbReference>
<feature type="compositionally biased region" description="Basic and acidic residues" evidence="6">
    <location>
        <begin position="206"/>
        <end position="215"/>
    </location>
</feature>
<evidence type="ECO:0000256" key="5">
    <source>
        <dbReference type="PROSITE-ProRule" id="PRU00175"/>
    </source>
</evidence>
<feature type="compositionally biased region" description="Gly residues" evidence="6">
    <location>
        <begin position="73"/>
        <end position="95"/>
    </location>
</feature>
<evidence type="ECO:0000256" key="1">
    <source>
        <dbReference type="ARBA" id="ARBA00004123"/>
    </source>
</evidence>
<evidence type="ECO:0000313" key="9">
    <source>
        <dbReference type="EMBL" id="WOH00472.1"/>
    </source>
</evidence>
<feature type="region of interest" description="Disordered" evidence="6">
    <location>
        <begin position="180"/>
        <end position="235"/>
    </location>
</feature>
<organism evidence="9 10">
    <name type="scientific">Daucus carota subsp. sativus</name>
    <name type="common">Carrot</name>
    <dbReference type="NCBI Taxonomy" id="79200"/>
    <lineage>
        <taxon>Eukaryota</taxon>
        <taxon>Viridiplantae</taxon>
        <taxon>Streptophyta</taxon>
        <taxon>Embryophyta</taxon>
        <taxon>Tracheophyta</taxon>
        <taxon>Spermatophyta</taxon>
        <taxon>Magnoliopsida</taxon>
        <taxon>eudicotyledons</taxon>
        <taxon>Gunneridae</taxon>
        <taxon>Pentapetalae</taxon>
        <taxon>asterids</taxon>
        <taxon>campanulids</taxon>
        <taxon>Apiales</taxon>
        <taxon>Apiaceae</taxon>
        <taxon>Apioideae</taxon>
        <taxon>Scandiceae</taxon>
        <taxon>Daucinae</taxon>
        <taxon>Daucus</taxon>
        <taxon>Daucus sect. Daucus</taxon>
    </lineage>
</organism>
<comment type="subcellular location">
    <subcellularLocation>
        <location evidence="1">Nucleus</location>
    </subcellularLocation>
</comment>
<dbReference type="GO" id="GO:0006357">
    <property type="term" value="P:regulation of transcription by RNA polymerase II"/>
    <property type="evidence" value="ECO:0007669"/>
    <property type="project" value="TreeGrafter"/>
</dbReference>
<feature type="domain" description="JmjC" evidence="8">
    <location>
        <begin position="687"/>
        <end position="960"/>
    </location>
</feature>
<dbReference type="PROSITE" id="PS51184">
    <property type="entry name" value="JMJC"/>
    <property type="match status" value="1"/>
</dbReference>
<evidence type="ECO:0000313" key="10">
    <source>
        <dbReference type="Proteomes" id="UP000077755"/>
    </source>
</evidence>
<gene>
    <name evidence="9" type="ORF">DCAR_0519835</name>
</gene>
<evidence type="ECO:0008006" key="11">
    <source>
        <dbReference type="Google" id="ProtNLM"/>
    </source>
</evidence>
<dbReference type="GO" id="GO:0032454">
    <property type="term" value="F:histone H3K9 demethylase activity"/>
    <property type="evidence" value="ECO:0007669"/>
    <property type="project" value="InterPro"/>
</dbReference>
<keyword evidence="3" id="KW-0479">Metal-binding</keyword>
<dbReference type="GO" id="GO:0003712">
    <property type="term" value="F:transcription coregulator activity"/>
    <property type="evidence" value="ECO:0007669"/>
    <property type="project" value="TreeGrafter"/>
</dbReference>
<dbReference type="InterPro" id="IPR045109">
    <property type="entry name" value="LSDs-like"/>
</dbReference>
<keyword evidence="4" id="KW-0539">Nucleus</keyword>
<name>A0AAF1B1I3_DAUCS</name>
<dbReference type="SUPFAM" id="SSF51197">
    <property type="entry name" value="Clavaminate synthase-like"/>
    <property type="match status" value="1"/>
</dbReference>
<dbReference type="InterPro" id="IPR001841">
    <property type="entry name" value="Znf_RING"/>
</dbReference>
<feature type="compositionally biased region" description="Basic and acidic residues" evidence="6">
    <location>
        <begin position="7"/>
        <end position="18"/>
    </location>
</feature>
<evidence type="ECO:0000256" key="2">
    <source>
        <dbReference type="ARBA" id="ARBA00006801"/>
    </source>
</evidence>
<comment type="similarity">
    <text evidence="2">Belongs to the JARID1 histone demethylase family.</text>
</comment>
<dbReference type="GO" id="GO:0008270">
    <property type="term" value="F:zinc ion binding"/>
    <property type="evidence" value="ECO:0007669"/>
    <property type="project" value="UniProtKB-KW"/>
</dbReference>
<dbReference type="EMBL" id="CP093347">
    <property type="protein sequence ID" value="WOH00472.1"/>
    <property type="molecule type" value="Genomic_DNA"/>
</dbReference>
<accession>A0AAF1B1I3</accession>
<dbReference type="PANTHER" id="PTHR12549">
    <property type="entry name" value="JMJC DOMAIN-CONTAINING HISTONE DEMETHYLATION PROTEIN"/>
    <property type="match status" value="1"/>
</dbReference>
<reference evidence="9" key="1">
    <citation type="journal article" date="2016" name="Nat. Genet.">
        <title>A high-quality carrot genome assembly provides new insights into carotenoid accumulation and asterid genome evolution.</title>
        <authorList>
            <person name="Iorizzo M."/>
            <person name="Ellison S."/>
            <person name="Senalik D."/>
            <person name="Zeng P."/>
            <person name="Satapoomin P."/>
            <person name="Huang J."/>
            <person name="Bowman M."/>
            <person name="Iovene M."/>
            <person name="Sanseverino W."/>
            <person name="Cavagnaro P."/>
            <person name="Yildiz M."/>
            <person name="Macko-Podgorni A."/>
            <person name="Moranska E."/>
            <person name="Grzebelus E."/>
            <person name="Grzebelus D."/>
            <person name="Ashrafi H."/>
            <person name="Zheng Z."/>
            <person name="Cheng S."/>
            <person name="Spooner D."/>
            <person name="Van Deynze A."/>
            <person name="Simon P."/>
        </authorList>
    </citation>
    <scope>NUCLEOTIDE SEQUENCE</scope>
    <source>
        <tissue evidence="9">Leaf</tissue>
    </source>
</reference>
<dbReference type="InterPro" id="IPR003347">
    <property type="entry name" value="JmjC_dom"/>
</dbReference>
<dbReference type="Gene3D" id="2.60.120.650">
    <property type="entry name" value="Cupin"/>
    <property type="match status" value="1"/>
</dbReference>
<dbReference type="PANTHER" id="PTHR12549:SF11">
    <property type="entry name" value="LYSINE-SPECIFIC DEMETHYLASE JMJ25"/>
    <property type="match status" value="1"/>
</dbReference>
<keyword evidence="5" id="KW-0863">Zinc-finger</keyword>
<proteinExistence type="inferred from homology"/>
<keyword evidence="5" id="KW-0862">Zinc</keyword>
<reference evidence="9" key="2">
    <citation type="submission" date="2022-03" db="EMBL/GenBank/DDBJ databases">
        <title>Draft title - Genomic analysis of global carrot germplasm unveils the trajectory of domestication and the origin of high carotenoid orange carrot.</title>
        <authorList>
            <person name="Iorizzo M."/>
            <person name="Ellison S."/>
            <person name="Senalik D."/>
            <person name="Macko-Podgorni A."/>
            <person name="Grzebelus D."/>
            <person name="Bostan H."/>
            <person name="Rolling W."/>
            <person name="Curaba J."/>
            <person name="Simon P."/>
        </authorList>
    </citation>
    <scope>NUCLEOTIDE SEQUENCE</scope>
    <source>
        <tissue evidence="9">Leaf</tissue>
    </source>
</reference>
<dbReference type="PROSITE" id="PS50089">
    <property type="entry name" value="ZF_RING_2"/>
    <property type="match status" value="1"/>
</dbReference>
<protein>
    <recommendedName>
        <fullName evidence="11">JmjC domain-containing protein</fullName>
    </recommendedName>
</protein>
<keyword evidence="10" id="KW-1185">Reference proteome</keyword>
<evidence type="ECO:0000256" key="4">
    <source>
        <dbReference type="ARBA" id="ARBA00023242"/>
    </source>
</evidence>
<dbReference type="Proteomes" id="UP000077755">
    <property type="component" value="Chromosome 5"/>
</dbReference>
<dbReference type="GO" id="GO:0000785">
    <property type="term" value="C:chromatin"/>
    <property type="evidence" value="ECO:0007669"/>
    <property type="project" value="TreeGrafter"/>
</dbReference>
<feature type="compositionally biased region" description="Basic residues" evidence="6">
    <location>
        <begin position="186"/>
        <end position="202"/>
    </location>
</feature>
<dbReference type="GO" id="GO:0031490">
    <property type="term" value="F:chromatin DNA binding"/>
    <property type="evidence" value="ECO:0007669"/>
    <property type="project" value="TreeGrafter"/>
</dbReference>